<evidence type="ECO:0000256" key="5">
    <source>
        <dbReference type="ARBA" id="ARBA00022525"/>
    </source>
</evidence>
<keyword evidence="7" id="KW-0378">Hydrolase</keyword>
<evidence type="ECO:0000313" key="13">
    <source>
        <dbReference type="EMBL" id="RSL42119.1"/>
    </source>
</evidence>
<feature type="domain" description="Fibronectin type III-like" evidence="12">
    <location>
        <begin position="261"/>
        <end position="333"/>
    </location>
</feature>
<dbReference type="STRING" id="1325734.A0A428NMW1"/>
<dbReference type="Pfam" id="PF01915">
    <property type="entry name" value="Glyco_hydro_3_C"/>
    <property type="match status" value="1"/>
</dbReference>
<dbReference type="Gene3D" id="3.40.50.1700">
    <property type="entry name" value="Glycoside hydrolase family 3 C-terminal domain"/>
    <property type="match status" value="2"/>
</dbReference>
<dbReference type="InterPro" id="IPR026891">
    <property type="entry name" value="Fn3-like"/>
</dbReference>
<dbReference type="Proteomes" id="UP000288168">
    <property type="component" value="Unassembled WGS sequence"/>
</dbReference>
<evidence type="ECO:0000256" key="9">
    <source>
        <dbReference type="ARBA" id="ARBA00023295"/>
    </source>
</evidence>
<evidence type="ECO:0000256" key="4">
    <source>
        <dbReference type="ARBA" id="ARBA00012744"/>
    </source>
</evidence>
<evidence type="ECO:0000256" key="1">
    <source>
        <dbReference type="ARBA" id="ARBA00000448"/>
    </source>
</evidence>
<dbReference type="PANTHER" id="PTHR42715:SF12">
    <property type="entry name" value="BETA-GLUCOSIDASE G-RELATED"/>
    <property type="match status" value="1"/>
</dbReference>
<comment type="similarity">
    <text evidence="3">Belongs to the glycosyl hydrolase 3 family.</text>
</comment>
<dbReference type="PANTHER" id="PTHR42715">
    <property type="entry name" value="BETA-GLUCOSIDASE"/>
    <property type="match status" value="1"/>
</dbReference>
<sequence length="348" mass="38512">MVKDGSITEDHVDRMIRRIITPYLYFYQDRVDYPEPDPSMGYTFAAWSNALQYLPSPPPKIRDVRGDRDKFIRKLGAESTGLLKNVKSTLPLKAPSTIRVFGNDAGDPSQGLIVMRQYEIGTLPLGGGAGDVLWGDVNPSGRLPYSIVRDLKDYDIPIVNFTESDVTSPNAWQANFTEGQIIDYRRLDADGTKPLFEFGLGLSYTTFSTSKKPTVNKPVAPPSPKPDTSLAVQAGGNRELWTPIIRVKASISNAGSKAGSAVPQLYVSLPKDTTPKGTPERVLRGFEKVHLKPGQSREVTFELLRRDISFWDTTAQQWGLPKGKIKLAAGFSSRDLRAKTKLSLRLVN</sequence>
<dbReference type="GO" id="GO:0005576">
    <property type="term" value="C:extracellular region"/>
    <property type="evidence" value="ECO:0007669"/>
    <property type="project" value="UniProtKB-SubCell"/>
</dbReference>
<dbReference type="InterPro" id="IPR036962">
    <property type="entry name" value="Glyco_hydro_3_N_sf"/>
</dbReference>
<evidence type="ECO:0000256" key="11">
    <source>
        <dbReference type="SAM" id="MobiDB-lite"/>
    </source>
</evidence>
<dbReference type="SMART" id="SM01217">
    <property type="entry name" value="Fn3_like"/>
    <property type="match status" value="1"/>
</dbReference>
<dbReference type="EC" id="3.2.1.21" evidence="4"/>
<comment type="catalytic activity">
    <reaction evidence="1">
        <text>Hydrolysis of terminal, non-reducing beta-D-glucosyl residues with release of beta-D-glucose.</text>
        <dbReference type="EC" id="3.2.1.21"/>
    </reaction>
</comment>
<evidence type="ECO:0000256" key="3">
    <source>
        <dbReference type="ARBA" id="ARBA00005336"/>
    </source>
</evidence>
<dbReference type="InterPro" id="IPR050288">
    <property type="entry name" value="Cellulose_deg_GH3"/>
</dbReference>
<accession>A0A428NMW1</accession>
<dbReference type="AlphaFoldDB" id="A0A428NMW1"/>
<dbReference type="Pfam" id="PF14310">
    <property type="entry name" value="Fn3-like"/>
    <property type="match status" value="1"/>
</dbReference>
<dbReference type="OrthoDB" id="416222at2759"/>
<gene>
    <name evidence="13" type="ORF">CEP54_015592</name>
</gene>
<protein>
    <recommendedName>
        <fullName evidence="4">beta-glucosidase</fullName>
        <ecNumber evidence="4">3.2.1.21</ecNumber>
    </recommendedName>
</protein>
<comment type="subcellular location">
    <subcellularLocation>
        <location evidence="2">Secreted</location>
    </subcellularLocation>
</comment>
<evidence type="ECO:0000256" key="2">
    <source>
        <dbReference type="ARBA" id="ARBA00004613"/>
    </source>
</evidence>
<evidence type="ECO:0000259" key="12">
    <source>
        <dbReference type="SMART" id="SM01217"/>
    </source>
</evidence>
<proteinExistence type="inferred from homology"/>
<dbReference type="InterPro" id="IPR013783">
    <property type="entry name" value="Ig-like_fold"/>
</dbReference>
<reference evidence="13 14" key="1">
    <citation type="submission" date="2017-06" db="EMBL/GenBank/DDBJ databases">
        <title>Comparative genomic analysis of Ambrosia Fusariam Clade fungi.</title>
        <authorList>
            <person name="Stajich J.E."/>
            <person name="Carrillo J."/>
            <person name="Kijimoto T."/>
            <person name="Eskalen A."/>
            <person name="O'Donnell K."/>
            <person name="Kasson M."/>
        </authorList>
    </citation>
    <scope>NUCLEOTIDE SEQUENCE [LARGE SCALE GENOMIC DNA]</scope>
    <source>
        <strain evidence="13 14">NRRL62584</strain>
    </source>
</reference>
<comment type="function">
    <text evidence="10">Beta-glucosidases are one of a number of cellulolytic enzymes involved in the degradation of cellulosic biomass. Catalyzes the last step releasing glucose from the inhibitory cellobiose.</text>
</comment>
<keyword evidence="8" id="KW-0119">Carbohydrate metabolism</keyword>
<dbReference type="GO" id="GO:0008422">
    <property type="term" value="F:beta-glucosidase activity"/>
    <property type="evidence" value="ECO:0007669"/>
    <property type="project" value="UniProtKB-EC"/>
</dbReference>
<organism evidence="13 14">
    <name type="scientific">Fusarium duplospermum</name>
    <dbReference type="NCBI Taxonomy" id="1325734"/>
    <lineage>
        <taxon>Eukaryota</taxon>
        <taxon>Fungi</taxon>
        <taxon>Dikarya</taxon>
        <taxon>Ascomycota</taxon>
        <taxon>Pezizomycotina</taxon>
        <taxon>Sordariomycetes</taxon>
        <taxon>Hypocreomycetidae</taxon>
        <taxon>Hypocreales</taxon>
        <taxon>Nectriaceae</taxon>
        <taxon>Fusarium</taxon>
        <taxon>Fusarium solani species complex</taxon>
    </lineage>
</organism>
<evidence type="ECO:0000256" key="10">
    <source>
        <dbReference type="ARBA" id="ARBA00024983"/>
    </source>
</evidence>
<evidence type="ECO:0000313" key="14">
    <source>
        <dbReference type="Proteomes" id="UP000288168"/>
    </source>
</evidence>
<keyword evidence="14" id="KW-1185">Reference proteome</keyword>
<name>A0A428NMW1_9HYPO</name>
<evidence type="ECO:0000256" key="6">
    <source>
        <dbReference type="ARBA" id="ARBA00022729"/>
    </source>
</evidence>
<dbReference type="InterPro" id="IPR002772">
    <property type="entry name" value="Glyco_hydro_3_C"/>
</dbReference>
<dbReference type="Gene3D" id="3.20.20.300">
    <property type="entry name" value="Glycoside hydrolase, family 3, N-terminal domain"/>
    <property type="match status" value="1"/>
</dbReference>
<dbReference type="GO" id="GO:0009251">
    <property type="term" value="P:glucan catabolic process"/>
    <property type="evidence" value="ECO:0007669"/>
    <property type="project" value="TreeGrafter"/>
</dbReference>
<evidence type="ECO:0000256" key="7">
    <source>
        <dbReference type="ARBA" id="ARBA00022801"/>
    </source>
</evidence>
<comment type="caution">
    <text evidence="13">The sequence shown here is derived from an EMBL/GenBank/DDBJ whole genome shotgun (WGS) entry which is preliminary data.</text>
</comment>
<dbReference type="Gene3D" id="2.60.40.10">
    <property type="entry name" value="Immunoglobulins"/>
    <property type="match status" value="1"/>
</dbReference>
<keyword evidence="5" id="KW-0964">Secreted</keyword>
<dbReference type="InterPro" id="IPR036881">
    <property type="entry name" value="Glyco_hydro_3_C_sf"/>
</dbReference>
<keyword evidence="9" id="KW-0326">Glycosidase</keyword>
<dbReference type="EMBL" id="NKCI01000382">
    <property type="protein sequence ID" value="RSL42119.1"/>
    <property type="molecule type" value="Genomic_DNA"/>
</dbReference>
<keyword evidence="6" id="KW-0732">Signal</keyword>
<evidence type="ECO:0000256" key="8">
    <source>
        <dbReference type="ARBA" id="ARBA00023277"/>
    </source>
</evidence>
<dbReference type="SUPFAM" id="SSF52279">
    <property type="entry name" value="Beta-D-glucan exohydrolase, C-terminal domain"/>
    <property type="match status" value="1"/>
</dbReference>
<feature type="region of interest" description="Disordered" evidence="11">
    <location>
        <begin position="211"/>
        <end position="230"/>
    </location>
</feature>